<dbReference type="KEGG" id="nak:EH165_08045"/>
<organism evidence="1 2">
    <name type="scientific">Nakamurella antarctica</name>
    <dbReference type="NCBI Taxonomy" id="1902245"/>
    <lineage>
        <taxon>Bacteria</taxon>
        <taxon>Bacillati</taxon>
        <taxon>Actinomycetota</taxon>
        <taxon>Actinomycetes</taxon>
        <taxon>Nakamurellales</taxon>
        <taxon>Nakamurellaceae</taxon>
        <taxon>Nakamurella</taxon>
    </lineage>
</organism>
<dbReference type="EMBL" id="CP034170">
    <property type="protein sequence ID" value="AZI58098.1"/>
    <property type="molecule type" value="Genomic_DNA"/>
</dbReference>
<keyword evidence="2" id="KW-1185">Reference proteome</keyword>
<dbReference type="Proteomes" id="UP000268084">
    <property type="component" value="Chromosome"/>
</dbReference>
<proteinExistence type="predicted"/>
<reference evidence="1 2" key="2">
    <citation type="submission" date="2018-12" db="EMBL/GenBank/DDBJ databases">
        <title>Nakamurella antarcticus sp. nov., isolated from Antarctica South Shetland Islands soil.</title>
        <authorList>
            <person name="Peng F."/>
        </authorList>
    </citation>
    <scope>NUCLEOTIDE SEQUENCE [LARGE SCALE GENOMIC DNA]</scope>
    <source>
        <strain evidence="1 2">S14-144</strain>
    </source>
</reference>
<dbReference type="OrthoDB" id="4830744at2"/>
<dbReference type="RefSeq" id="WP_124799008.1">
    <property type="nucleotide sequence ID" value="NZ_CP034170.1"/>
</dbReference>
<reference evidence="1 2" key="1">
    <citation type="submission" date="2018-11" db="EMBL/GenBank/DDBJ databases">
        <authorList>
            <person name="Da X."/>
        </authorList>
    </citation>
    <scope>NUCLEOTIDE SEQUENCE [LARGE SCALE GENOMIC DNA]</scope>
    <source>
        <strain evidence="1 2">S14-144</strain>
    </source>
</reference>
<gene>
    <name evidence="1" type="ORF">EH165_08045</name>
</gene>
<name>A0A3G8ZLR7_9ACTN</name>
<protein>
    <submittedName>
        <fullName evidence="1">Uncharacterized protein</fullName>
    </submittedName>
</protein>
<dbReference type="AlphaFoldDB" id="A0A3G8ZLR7"/>
<accession>A0A3G8ZLR7</accession>
<sequence>MTNAIWSLCAAEARRTMTIGLIAELVTAGLIVPGDVDEQGHHAWPHSPGDAIERITREWLTEWRDEIPTPGAIVWFANTEAGDEIAREVLAREVGML</sequence>
<evidence type="ECO:0000313" key="2">
    <source>
        <dbReference type="Proteomes" id="UP000268084"/>
    </source>
</evidence>
<evidence type="ECO:0000313" key="1">
    <source>
        <dbReference type="EMBL" id="AZI58098.1"/>
    </source>
</evidence>